<keyword evidence="1" id="KW-0378">Hydrolase</keyword>
<dbReference type="RefSeq" id="WP_061569046.1">
    <property type="nucleotide sequence ID" value="NZ_LQYT01000049.1"/>
</dbReference>
<name>A0A150M2B2_9BACI</name>
<dbReference type="InterPro" id="IPR029058">
    <property type="entry name" value="AB_hydrolase_fold"/>
</dbReference>
<protein>
    <recommendedName>
        <fullName evidence="2">AB hydrolase-1 domain-containing protein</fullName>
    </recommendedName>
</protein>
<accession>A0A150M2B2</accession>
<dbReference type="InterPro" id="IPR050266">
    <property type="entry name" value="AB_hydrolase_sf"/>
</dbReference>
<reference evidence="3 4" key="1">
    <citation type="submission" date="2016-01" db="EMBL/GenBank/DDBJ databases">
        <title>Draft Genome Sequences of Seven Thermophilic Sporeformers Isolated from Foods.</title>
        <authorList>
            <person name="Berendsen E.M."/>
            <person name="Wells-Bennik M.H."/>
            <person name="Krawcyk A.O."/>
            <person name="De Jong A."/>
            <person name="Holsappel S."/>
            <person name="Eijlander R.T."/>
            <person name="Kuipers O.P."/>
        </authorList>
    </citation>
    <scope>NUCLEOTIDE SEQUENCE [LARGE SCALE GENOMIC DNA]</scope>
    <source>
        <strain evidence="3 4">B4135</strain>
    </source>
</reference>
<sequence>MWQREMADTRRGKFEIFTRGEGSPLCITHFYSEFNERGYYFADAFTGHFKVYLINLKEAGKSCKADSERELGMEETCKDLESVREALGIEKWGFAGHSAGGMLGLVYAAIFPRSLTKILIGGASASKDYMKHEGSMYSPKSPLNKRLKALFSILKSPSSAKEERAKAMREWTEMSLYRPEKFEDYFSRPSSGRVVQKRLDYFSFHELPNYDIREKLKHVPVPAFIYCGKYDAQCPLPFSEEIHRLLPDSKLFVFNQSNHVPFLEEEDLFKEMVRQFAELGNA</sequence>
<feature type="domain" description="AB hydrolase-1" evidence="2">
    <location>
        <begin position="41"/>
        <end position="265"/>
    </location>
</feature>
<dbReference type="SUPFAM" id="SSF53474">
    <property type="entry name" value="alpha/beta-Hydrolases"/>
    <property type="match status" value="1"/>
</dbReference>
<dbReference type="InterPro" id="IPR000073">
    <property type="entry name" value="AB_hydrolase_1"/>
</dbReference>
<dbReference type="GO" id="GO:0016020">
    <property type="term" value="C:membrane"/>
    <property type="evidence" value="ECO:0007669"/>
    <property type="project" value="TreeGrafter"/>
</dbReference>
<evidence type="ECO:0000313" key="4">
    <source>
        <dbReference type="Proteomes" id="UP000075683"/>
    </source>
</evidence>
<dbReference type="PANTHER" id="PTHR43798">
    <property type="entry name" value="MONOACYLGLYCEROL LIPASE"/>
    <property type="match status" value="1"/>
</dbReference>
<dbReference type="AlphaFoldDB" id="A0A150M2B2"/>
<dbReference type="EMBL" id="LQYT01000049">
    <property type="protein sequence ID" value="KYD18668.1"/>
    <property type="molecule type" value="Genomic_DNA"/>
</dbReference>
<dbReference type="Pfam" id="PF00561">
    <property type="entry name" value="Abhydrolase_1"/>
    <property type="match status" value="1"/>
</dbReference>
<dbReference type="Proteomes" id="UP000075683">
    <property type="component" value="Unassembled WGS sequence"/>
</dbReference>
<evidence type="ECO:0000313" key="3">
    <source>
        <dbReference type="EMBL" id="KYD18668.1"/>
    </source>
</evidence>
<dbReference type="Gene3D" id="3.40.50.1820">
    <property type="entry name" value="alpha/beta hydrolase"/>
    <property type="match status" value="1"/>
</dbReference>
<dbReference type="PANTHER" id="PTHR43798:SF31">
    <property type="entry name" value="AB HYDROLASE SUPERFAMILY PROTEIN YCLE"/>
    <property type="match status" value="1"/>
</dbReference>
<proteinExistence type="predicted"/>
<dbReference type="STRING" id="301148.B4135_2286"/>
<gene>
    <name evidence="3" type="ORF">B4135_2286</name>
</gene>
<dbReference type="Gene3D" id="6.10.140.700">
    <property type="match status" value="1"/>
</dbReference>
<evidence type="ECO:0000256" key="1">
    <source>
        <dbReference type="ARBA" id="ARBA00022801"/>
    </source>
</evidence>
<dbReference type="OrthoDB" id="9796770at2"/>
<comment type="caution">
    <text evidence="3">The sequence shown here is derived from an EMBL/GenBank/DDBJ whole genome shotgun (WGS) entry which is preliminary data.</text>
</comment>
<dbReference type="GO" id="GO:0016787">
    <property type="term" value="F:hydrolase activity"/>
    <property type="evidence" value="ECO:0007669"/>
    <property type="project" value="UniProtKB-KW"/>
</dbReference>
<organism evidence="3 4">
    <name type="scientific">Caldibacillus debilis</name>
    <dbReference type="NCBI Taxonomy" id="301148"/>
    <lineage>
        <taxon>Bacteria</taxon>
        <taxon>Bacillati</taxon>
        <taxon>Bacillota</taxon>
        <taxon>Bacilli</taxon>
        <taxon>Bacillales</taxon>
        <taxon>Bacillaceae</taxon>
        <taxon>Caldibacillus</taxon>
    </lineage>
</organism>
<evidence type="ECO:0000259" key="2">
    <source>
        <dbReference type="Pfam" id="PF00561"/>
    </source>
</evidence>